<dbReference type="InterPro" id="IPR000668">
    <property type="entry name" value="Peptidase_C1A_C"/>
</dbReference>
<keyword evidence="5" id="KW-1133">Transmembrane helix</keyword>
<feature type="domain" description="Peptidase C1A papain C-terminal" evidence="6">
    <location>
        <begin position="531"/>
        <end position="833"/>
    </location>
</feature>
<evidence type="ECO:0000313" key="8">
    <source>
        <dbReference type="EMBL" id="CAD9609828.1"/>
    </source>
</evidence>
<organism evidence="8">
    <name type="scientific">Leptocylindrus danicus</name>
    <dbReference type="NCBI Taxonomy" id="163516"/>
    <lineage>
        <taxon>Eukaryota</taxon>
        <taxon>Sar</taxon>
        <taxon>Stramenopiles</taxon>
        <taxon>Ochrophyta</taxon>
        <taxon>Bacillariophyta</taxon>
        <taxon>Coscinodiscophyceae</taxon>
        <taxon>Chaetocerotophycidae</taxon>
        <taxon>Leptocylindrales</taxon>
        <taxon>Leptocylindraceae</taxon>
        <taxon>Leptocylindrus</taxon>
    </lineage>
</organism>
<comment type="similarity">
    <text evidence="1">Belongs to the peptidase C1 family.</text>
</comment>
<dbReference type="InterPro" id="IPR013201">
    <property type="entry name" value="Prot_inhib_I29"/>
</dbReference>
<dbReference type="InterPro" id="IPR000169">
    <property type="entry name" value="Pept_cys_AS"/>
</dbReference>
<dbReference type="CDD" id="cd02248">
    <property type="entry name" value="Peptidase_C1A"/>
    <property type="match status" value="1"/>
</dbReference>
<proteinExistence type="inferred from homology"/>
<feature type="compositionally biased region" description="Low complexity" evidence="4">
    <location>
        <begin position="147"/>
        <end position="168"/>
    </location>
</feature>
<keyword evidence="5" id="KW-0812">Transmembrane</keyword>
<evidence type="ECO:0000256" key="2">
    <source>
        <dbReference type="ARBA" id="ARBA00023145"/>
    </source>
</evidence>
<evidence type="ECO:0000256" key="3">
    <source>
        <dbReference type="ARBA" id="ARBA00023157"/>
    </source>
</evidence>
<evidence type="ECO:0008006" key="9">
    <source>
        <dbReference type="Google" id="ProtNLM"/>
    </source>
</evidence>
<dbReference type="Gene3D" id="1.10.287.2250">
    <property type="match status" value="1"/>
</dbReference>
<dbReference type="PANTHER" id="PTHR12411">
    <property type="entry name" value="CYSTEINE PROTEASE FAMILY C1-RELATED"/>
    <property type="match status" value="1"/>
</dbReference>
<name>A0A7S2PPS9_9STRA</name>
<keyword evidence="5" id="KW-0472">Membrane</keyword>
<evidence type="ECO:0000256" key="1">
    <source>
        <dbReference type="ARBA" id="ARBA00008455"/>
    </source>
</evidence>
<dbReference type="InterPro" id="IPR013128">
    <property type="entry name" value="Peptidase_C1A"/>
</dbReference>
<keyword evidence="3" id="KW-1015">Disulfide bond</keyword>
<feature type="region of interest" description="Disordered" evidence="4">
    <location>
        <begin position="772"/>
        <end position="792"/>
    </location>
</feature>
<feature type="region of interest" description="Disordered" evidence="4">
    <location>
        <begin position="1"/>
        <end position="30"/>
    </location>
</feature>
<feature type="transmembrane region" description="Helical" evidence="5">
    <location>
        <begin position="239"/>
        <end position="261"/>
    </location>
</feature>
<feature type="region of interest" description="Disordered" evidence="4">
    <location>
        <begin position="383"/>
        <end position="403"/>
    </location>
</feature>
<protein>
    <recommendedName>
        <fullName evidence="9">Peptidase C1A papain C-terminal domain-containing protein</fullName>
    </recommendedName>
</protein>
<dbReference type="AlphaFoldDB" id="A0A7S2PPS9"/>
<dbReference type="Pfam" id="PF00112">
    <property type="entry name" value="Peptidase_C1"/>
    <property type="match status" value="1"/>
</dbReference>
<dbReference type="GO" id="GO:0006508">
    <property type="term" value="P:proteolysis"/>
    <property type="evidence" value="ECO:0007669"/>
    <property type="project" value="InterPro"/>
</dbReference>
<dbReference type="InterPro" id="IPR038765">
    <property type="entry name" value="Papain-like_cys_pep_sf"/>
</dbReference>
<reference evidence="8" key="1">
    <citation type="submission" date="2021-01" db="EMBL/GenBank/DDBJ databases">
        <authorList>
            <person name="Corre E."/>
            <person name="Pelletier E."/>
            <person name="Niang G."/>
            <person name="Scheremetjew M."/>
            <person name="Finn R."/>
            <person name="Kale V."/>
            <person name="Holt S."/>
            <person name="Cochrane G."/>
            <person name="Meng A."/>
            <person name="Brown T."/>
            <person name="Cohen L."/>
        </authorList>
    </citation>
    <scope>NUCLEOTIDE SEQUENCE</scope>
    <source>
        <strain evidence="8">B650</strain>
    </source>
</reference>
<evidence type="ECO:0000256" key="5">
    <source>
        <dbReference type="SAM" id="Phobius"/>
    </source>
</evidence>
<evidence type="ECO:0000259" key="7">
    <source>
        <dbReference type="SMART" id="SM00848"/>
    </source>
</evidence>
<sequence>MPTSRRRTASTNASPNNQHQHQHQHQHQQEIEHKVHGTIFGIDRNVFYAASFTEEDDDDCDEHVDFSSCSMSPRNAPRRAPLQLAHANNVNSDVDLLGIRQMSAGDNGVHYTTEDARSISSTTTHRGSVHGSSSNNTYCSEFDMIHNNKNNSNSNSSTSRPSSSTSTMNELDIFTVPSVSSGSMKNVVEVEPSYISTKFLLSMRNNNNNNNSNNNNHDGADLLWNGDGSGMRRRRYIQLWLCLFGALVTLFVCIALAASSYSTGSNQQQLQQQLQHYGMVTGIQTPTSTNNDNNYTQHRTLHNNNLEQQFTEWAQRHRRRYSSEGERKKRFQIWSDNHARTMAKNLKHGPCKLLKRDVFGDTHFKDLSPEEFQQRFLTGYKGPKSTALMDPKLSTKNSGGTRASAARHHHNKMTHEYMNQYNHPLHVPRHASLQKAYRDHWIKHTTSSTSTTSQSSSSSSSWFMSITSALFSAIFEADVAYTNGNTAESSSASSYPTSCTWWNLGCFIRWIFGTTFLGAGTREPKYDANSYPSAIDWRTMGAVTSIHSQGDCGACWAITAVETIESAYYIKTGNLMDLAETEVIACDDSCQQCDGGWPQNAYDYVQEHKGLPLESDMSYDGAWLLELTAFLQGESDAYSQNDVDAYLANTCPANSNNNGNSGSGSADNGNNNDNGNVSRVRYGAIKGYGYATERCYCYTDGSGCDCDNQKENQAVRNVASYGPATVCVDASLWQDYTGGIITSESGCSMGFMDMNHCVQAVGYAYVSGNGGEDEGGSGNSKSGSGSGSQDEEQRQGYWIIRNQWDTNWGMNGYAWVAMGENTCGVLNDMTQAFMD</sequence>
<gene>
    <name evidence="8" type="ORF">LDAN0321_LOCUS19576</name>
</gene>
<dbReference type="SUPFAM" id="SSF54001">
    <property type="entry name" value="Cysteine proteinases"/>
    <property type="match status" value="2"/>
</dbReference>
<feature type="compositionally biased region" description="Polar residues" evidence="4">
    <location>
        <begin position="118"/>
        <end position="139"/>
    </location>
</feature>
<dbReference type="GO" id="GO:0008234">
    <property type="term" value="F:cysteine-type peptidase activity"/>
    <property type="evidence" value="ECO:0007669"/>
    <property type="project" value="InterPro"/>
</dbReference>
<feature type="region of interest" description="Disordered" evidence="4">
    <location>
        <begin position="113"/>
        <end position="168"/>
    </location>
</feature>
<dbReference type="InterPro" id="IPR025660">
    <property type="entry name" value="Pept_his_AS"/>
</dbReference>
<dbReference type="InterPro" id="IPR039417">
    <property type="entry name" value="Peptidase_C1A_papain-like"/>
</dbReference>
<evidence type="ECO:0000259" key="6">
    <source>
        <dbReference type="SMART" id="SM00645"/>
    </source>
</evidence>
<evidence type="ECO:0000256" key="4">
    <source>
        <dbReference type="SAM" id="MobiDB-lite"/>
    </source>
</evidence>
<accession>A0A7S2PPS9</accession>
<dbReference type="Pfam" id="PF08246">
    <property type="entry name" value="Inhibitor_I29"/>
    <property type="match status" value="1"/>
</dbReference>
<dbReference type="PROSITE" id="PS00139">
    <property type="entry name" value="THIOL_PROTEASE_CYS"/>
    <property type="match status" value="1"/>
</dbReference>
<dbReference type="Gene3D" id="3.90.70.10">
    <property type="entry name" value="Cysteine proteinases"/>
    <property type="match status" value="1"/>
</dbReference>
<keyword evidence="2" id="KW-0865">Zymogen</keyword>
<dbReference type="EMBL" id="HBGY01031402">
    <property type="protein sequence ID" value="CAD9609828.1"/>
    <property type="molecule type" value="Transcribed_RNA"/>
</dbReference>
<feature type="domain" description="Cathepsin propeptide inhibitor" evidence="7">
    <location>
        <begin position="310"/>
        <end position="372"/>
    </location>
</feature>
<dbReference type="SMART" id="SM00645">
    <property type="entry name" value="Pept_C1"/>
    <property type="match status" value="1"/>
</dbReference>
<dbReference type="PROSITE" id="PS00639">
    <property type="entry name" value="THIOL_PROTEASE_HIS"/>
    <property type="match status" value="1"/>
</dbReference>
<dbReference type="SMART" id="SM00848">
    <property type="entry name" value="Inhibitor_I29"/>
    <property type="match status" value="1"/>
</dbReference>